<dbReference type="GO" id="GO:0009898">
    <property type="term" value="C:cytoplasmic side of plasma membrane"/>
    <property type="evidence" value="ECO:0007669"/>
    <property type="project" value="TreeGrafter"/>
</dbReference>
<evidence type="ECO:0000256" key="7">
    <source>
        <dbReference type="ARBA" id="ARBA00032259"/>
    </source>
</evidence>
<organism evidence="13 14">
    <name type="scientific">Heyndrickxia shackletonii</name>
    <dbReference type="NCBI Taxonomy" id="157838"/>
    <lineage>
        <taxon>Bacteria</taxon>
        <taxon>Bacillati</taxon>
        <taxon>Bacillota</taxon>
        <taxon>Bacilli</taxon>
        <taxon>Bacillales</taxon>
        <taxon>Bacillaceae</taxon>
        <taxon>Heyndrickxia</taxon>
    </lineage>
</organism>
<evidence type="ECO:0000256" key="11">
    <source>
        <dbReference type="SAM" id="MobiDB-lite"/>
    </source>
</evidence>
<dbReference type="InterPro" id="IPR005931">
    <property type="entry name" value="P5CDH/ALDH4A1"/>
</dbReference>
<dbReference type="InterPro" id="IPR050485">
    <property type="entry name" value="Proline_metab_enzyme"/>
</dbReference>
<dbReference type="Pfam" id="PF00171">
    <property type="entry name" value="Aldedh"/>
    <property type="match status" value="1"/>
</dbReference>
<comment type="catalytic activity">
    <reaction evidence="8">
        <text>L-glutamate 5-semialdehyde + NAD(+) + H2O = L-glutamate + NADH + 2 H(+)</text>
        <dbReference type="Rhea" id="RHEA:30235"/>
        <dbReference type="ChEBI" id="CHEBI:15377"/>
        <dbReference type="ChEBI" id="CHEBI:15378"/>
        <dbReference type="ChEBI" id="CHEBI:29985"/>
        <dbReference type="ChEBI" id="CHEBI:57540"/>
        <dbReference type="ChEBI" id="CHEBI:57945"/>
        <dbReference type="ChEBI" id="CHEBI:58066"/>
        <dbReference type="EC" id="1.2.1.88"/>
    </reaction>
</comment>
<evidence type="ECO:0000256" key="1">
    <source>
        <dbReference type="ARBA" id="ARBA00004786"/>
    </source>
</evidence>
<protein>
    <recommendedName>
        <fullName evidence="7">L-glutamate gamma-semialdehyde dehydrogenase</fullName>
        <ecNumber evidence="3">1.2.1.88</ecNumber>
    </recommendedName>
    <alternativeName>
        <fullName evidence="7">L-glutamate gamma-semialdehyde dehydrogenase</fullName>
    </alternativeName>
</protein>
<dbReference type="AlphaFoldDB" id="A0A0Q3WR75"/>
<comment type="pathway">
    <text evidence="1">Amino-acid degradation; L-proline degradation into L-glutamate; L-glutamate from L-proline: step 2/2.</text>
</comment>
<evidence type="ECO:0000256" key="2">
    <source>
        <dbReference type="ARBA" id="ARBA00009986"/>
    </source>
</evidence>
<dbReference type="UniPathway" id="UPA00261">
    <property type="reaction ID" value="UER00374"/>
</dbReference>
<dbReference type="InterPro" id="IPR015590">
    <property type="entry name" value="Aldehyde_DH_dom"/>
</dbReference>
<dbReference type="RefSeq" id="WP_055742154.1">
    <property type="nucleotide sequence ID" value="NZ_JAAIWL010000002.1"/>
</dbReference>
<evidence type="ECO:0000256" key="10">
    <source>
        <dbReference type="RuleBase" id="RU003345"/>
    </source>
</evidence>
<keyword evidence="14" id="KW-1185">Reference proteome</keyword>
<dbReference type="STRING" id="157838.AN964_23075"/>
<dbReference type="PROSITE" id="PS00687">
    <property type="entry name" value="ALDEHYDE_DEHYDR_GLU"/>
    <property type="match status" value="1"/>
</dbReference>
<dbReference type="InterPro" id="IPR016160">
    <property type="entry name" value="Ald_DH_CS_CYS"/>
</dbReference>
<keyword evidence="4 10" id="KW-0560">Oxidoreductase</keyword>
<gene>
    <name evidence="13" type="ORF">AN964_23075</name>
</gene>
<evidence type="ECO:0000313" key="14">
    <source>
        <dbReference type="Proteomes" id="UP000051888"/>
    </source>
</evidence>
<dbReference type="FunFam" id="3.40.605.10:FF:000006">
    <property type="entry name" value="1-pyrroline-5-carboxylate dehydrogenase"/>
    <property type="match status" value="1"/>
</dbReference>
<dbReference type="PANTHER" id="PTHR42862:SF1">
    <property type="entry name" value="DELTA-1-PYRROLINE-5-CARBOXYLATE DEHYDROGENASE 2, ISOFORM A-RELATED"/>
    <property type="match status" value="1"/>
</dbReference>
<comment type="similarity">
    <text evidence="2 10">Belongs to the aldehyde dehydrogenase family.</text>
</comment>
<comment type="caution">
    <text evidence="13">The sequence shown here is derived from an EMBL/GenBank/DDBJ whole genome shotgun (WGS) entry which is preliminary data.</text>
</comment>
<dbReference type="CDD" id="cd07123">
    <property type="entry name" value="ALDH_F4-17_P5CDH"/>
    <property type="match status" value="1"/>
</dbReference>
<dbReference type="PANTHER" id="PTHR42862">
    <property type="entry name" value="DELTA-1-PYRROLINE-5-CARBOXYLATE DEHYDROGENASE 1, ISOFORM A-RELATED"/>
    <property type="match status" value="1"/>
</dbReference>
<evidence type="ECO:0000256" key="9">
    <source>
        <dbReference type="PROSITE-ProRule" id="PRU10007"/>
    </source>
</evidence>
<dbReference type="Gene3D" id="3.40.605.10">
    <property type="entry name" value="Aldehyde Dehydrogenase, Chain A, domain 1"/>
    <property type="match status" value="1"/>
</dbReference>
<dbReference type="OrthoDB" id="9762913at2"/>
<feature type="region of interest" description="Disordered" evidence="11">
    <location>
        <begin position="1"/>
        <end position="21"/>
    </location>
</feature>
<feature type="active site" evidence="9">
    <location>
        <position position="293"/>
    </location>
</feature>
<dbReference type="FunFam" id="3.40.309.10:FF:000005">
    <property type="entry name" value="1-pyrroline-5-carboxylate dehydrogenase 1"/>
    <property type="match status" value="1"/>
</dbReference>
<evidence type="ECO:0000256" key="8">
    <source>
        <dbReference type="ARBA" id="ARBA00048142"/>
    </source>
</evidence>
<dbReference type="EC" id="1.2.1.88" evidence="3"/>
<evidence type="ECO:0000313" key="13">
    <source>
        <dbReference type="EMBL" id="KQL50543.1"/>
    </source>
</evidence>
<dbReference type="GO" id="GO:0004657">
    <property type="term" value="F:proline dehydrogenase activity"/>
    <property type="evidence" value="ECO:0007669"/>
    <property type="project" value="UniProtKB-ARBA"/>
</dbReference>
<dbReference type="NCBIfam" id="TIGR01236">
    <property type="entry name" value="D1pyr5carbox1"/>
    <property type="match status" value="1"/>
</dbReference>
<feature type="domain" description="Aldehyde dehydrogenase" evidence="12">
    <location>
        <begin position="58"/>
        <end position="512"/>
    </location>
</feature>
<dbReference type="InterPro" id="IPR016162">
    <property type="entry name" value="Ald_DH_N"/>
</dbReference>
<dbReference type="InterPro" id="IPR016163">
    <property type="entry name" value="Ald_DH_C"/>
</dbReference>
<evidence type="ECO:0000256" key="5">
    <source>
        <dbReference type="ARBA" id="ARBA00023027"/>
    </source>
</evidence>
<evidence type="ECO:0000256" key="3">
    <source>
        <dbReference type="ARBA" id="ARBA00012884"/>
    </source>
</evidence>
<dbReference type="PROSITE" id="PS00070">
    <property type="entry name" value="ALDEHYDE_DEHYDR_CYS"/>
    <property type="match status" value="1"/>
</dbReference>
<proteinExistence type="inferred from homology"/>
<dbReference type="GO" id="GO:0010133">
    <property type="term" value="P:L-proline catabolic process to L-glutamate"/>
    <property type="evidence" value="ECO:0007669"/>
    <property type="project" value="UniProtKB-UniPathway"/>
</dbReference>
<evidence type="ECO:0000256" key="4">
    <source>
        <dbReference type="ARBA" id="ARBA00023002"/>
    </source>
</evidence>
<dbReference type="PATRIC" id="fig|157838.3.peg.5068"/>
<reference evidence="13 14" key="1">
    <citation type="submission" date="2015-09" db="EMBL/GenBank/DDBJ databases">
        <title>Genome sequencing project for genomic taxonomy and phylogenomics of Bacillus-like bacteria.</title>
        <authorList>
            <person name="Liu B."/>
            <person name="Wang J."/>
            <person name="Zhu Y."/>
            <person name="Liu G."/>
            <person name="Chen Q."/>
            <person name="Chen Z."/>
            <person name="Lan J."/>
            <person name="Che J."/>
            <person name="Ge C."/>
            <person name="Shi H."/>
            <person name="Pan Z."/>
            <person name="Liu X."/>
        </authorList>
    </citation>
    <scope>NUCLEOTIDE SEQUENCE [LARGE SCALE GENOMIC DNA]</scope>
    <source>
        <strain evidence="13 14">LMG 18435</strain>
    </source>
</reference>
<evidence type="ECO:0000256" key="6">
    <source>
        <dbReference type="ARBA" id="ARBA00023062"/>
    </source>
</evidence>
<dbReference type="InterPro" id="IPR029510">
    <property type="entry name" value="Ald_DH_CS_GLU"/>
</dbReference>
<dbReference type="Gene3D" id="3.40.309.10">
    <property type="entry name" value="Aldehyde Dehydrogenase, Chain A, domain 2"/>
    <property type="match status" value="1"/>
</dbReference>
<dbReference type="InterPro" id="IPR016161">
    <property type="entry name" value="Ald_DH/histidinol_DH"/>
</dbReference>
<name>A0A0Q3WR75_9BACI</name>
<accession>A0A0Q3WR75</accession>
<dbReference type="SUPFAM" id="SSF53720">
    <property type="entry name" value="ALDH-like"/>
    <property type="match status" value="1"/>
</dbReference>
<dbReference type="GO" id="GO:0003842">
    <property type="term" value="F:L-glutamate gamma-semialdehyde dehydrogenase activity"/>
    <property type="evidence" value="ECO:0007669"/>
    <property type="project" value="UniProtKB-EC"/>
</dbReference>
<keyword evidence="6" id="KW-0642">Proline metabolism</keyword>
<evidence type="ECO:0000259" key="12">
    <source>
        <dbReference type="Pfam" id="PF00171"/>
    </source>
</evidence>
<sequence>MSNGIFKIPTPKNEPGNTYAPGTKERETLKAELKRQSDIVVDIPVIINGENIKTDTVKQVVMPHDHKHVLANYSQAGEKELRESIEAAMAAKEAWANMPWEHRASIFLKAADLISGPYRDLINASTMLGQSKTAYQSEIDAAQELVDFLRYDVDCANQIYQIQPSSAKNIWNRTDYRPLDGFVLAISPFNFTSIGANLPVAPAIMGNVVVWKPATTSLLSNYYFMRVLEEAGLPKGVINFVPSRGSQVSEVVLTDPRMSGFHFTGSTSTFQTIWKTVGENIANYQSYPRLIGETGGKDFVFVHETAQVDKVVANLVRGAFEYQGQKCSAASRAYIPASLWEEVKSGLVEETAKLKVGDIQDFRNFMGAVIDKAAFDSITSYIDFAAASEEAEIIAGGTYDDSVGYFVQPTIIVTTNPNFKTMVEEIFGPVLTIYVYENDKLEETLEAVDTASIYALTGAIFAQDREAIIHLERRLSGAAGNFYINDKPTGAMIDQQPFGGSRGSGTNDKAGSVFNMVRWTSPRVIKENFAPTAEVAYPFMDAE</sequence>
<keyword evidence="5" id="KW-0520">NAD</keyword>
<dbReference type="Proteomes" id="UP000051888">
    <property type="component" value="Unassembled WGS sequence"/>
</dbReference>
<dbReference type="EMBL" id="LJJC01000015">
    <property type="protein sequence ID" value="KQL50543.1"/>
    <property type="molecule type" value="Genomic_DNA"/>
</dbReference>